<keyword evidence="2" id="KW-1185">Reference proteome</keyword>
<dbReference type="Proteomes" id="UP001432216">
    <property type="component" value="Chromosome 3"/>
</dbReference>
<proteinExistence type="predicted"/>
<name>A0ABZ2APA8_9TREE</name>
<dbReference type="EMBL" id="CP143808">
    <property type="protein sequence ID" value="WVO20317.1"/>
    <property type="molecule type" value="Genomic_DNA"/>
</dbReference>
<gene>
    <name evidence="1" type="ORF">IAS62_001611</name>
</gene>
<sequence>MAPQPLIFTDIHLGFPCNLKYLMHCY</sequence>
<accession>A0ABZ2APA8</accession>
<protein>
    <submittedName>
        <fullName evidence="1">Uncharacterized protein</fullName>
    </submittedName>
</protein>
<evidence type="ECO:0000313" key="2">
    <source>
        <dbReference type="Proteomes" id="UP001432216"/>
    </source>
</evidence>
<evidence type="ECO:0000313" key="1">
    <source>
        <dbReference type="EMBL" id="WVO20317.1"/>
    </source>
</evidence>
<reference evidence="1 2" key="1">
    <citation type="submission" date="2024-01" db="EMBL/GenBank/DDBJ databases">
        <title>Comparative genomics of Cryptococcus and Kwoniella reveals pathogenesis evolution and contrasting modes of karyotype evolution via chromosome fusion or intercentromeric recombination.</title>
        <authorList>
            <person name="Coelho M.A."/>
            <person name="David-Palma M."/>
            <person name="Shea T."/>
            <person name="Bowers K."/>
            <person name="McGinley-Smith S."/>
            <person name="Mohammad A.W."/>
            <person name="Gnirke A."/>
            <person name="Yurkov A.M."/>
            <person name="Nowrousian M."/>
            <person name="Sun S."/>
            <person name="Cuomo C.A."/>
            <person name="Heitman J."/>
        </authorList>
    </citation>
    <scope>NUCLEOTIDE SEQUENCE [LARGE SCALE GENOMIC DNA]</scope>
    <source>
        <strain evidence="1 2">7685027</strain>
    </source>
</reference>
<organism evidence="1 2">
    <name type="scientific">Cryptococcus decagattii</name>
    <dbReference type="NCBI Taxonomy" id="1859122"/>
    <lineage>
        <taxon>Eukaryota</taxon>
        <taxon>Fungi</taxon>
        <taxon>Dikarya</taxon>
        <taxon>Basidiomycota</taxon>
        <taxon>Agaricomycotina</taxon>
        <taxon>Tremellomycetes</taxon>
        <taxon>Tremellales</taxon>
        <taxon>Cryptococcaceae</taxon>
        <taxon>Cryptococcus</taxon>
        <taxon>Cryptococcus gattii species complex</taxon>
    </lineage>
</organism>